<dbReference type="PANTHER" id="PTHR40469:SF2">
    <property type="entry name" value="GALACTOSE-BINDING DOMAIN-LIKE SUPERFAMILY PROTEIN"/>
    <property type="match status" value="1"/>
</dbReference>
<reference evidence="2 3" key="1">
    <citation type="submission" date="2022-10" db="EMBL/GenBank/DDBJ databases">
        <title>Luteolibacter arcticus strain CCTCC AB 2014275, whole genome shotgun sequencing project.</title>
        <authorList>
            <person name="Zhao G."/>
            <person name="Shen L."/>
        </authorList>
    </citation>
    <scope>NUCLEOTIDE SEQUENCE [LARGE SCALE GENOMIC DNA]</scope>
    <source>
        <strain evidence="2 3">CCTCC AB 2014275</strain>
    </source>
</reference>
<name>A0ABT3GQA7_9BACT</name>
<dbReference type="Proteomes" id="UP001320876">
    <property type="component" value="Unassembled WGS sequence"/>
</dbReference>
<evidence type="ECO:0000313" key="2">
    <source>
        <dbReference type="EMBL" id="MCW1925705.1"/>
    </source>
</evidence>
<evidence type="ECO:0000259" key="1">
    <source>
        <dbReference type="Pfam" id="PF06283"/>
    </source>
</evidence>
<dbReference type="SUPFAM" id="SSF52317">
    <property type="entry name" value="Class I glutamine amidotransferase-like"/>
    <property type="match status" value="1"/>
</dbReference>
<feature type="domain" description="ThuA-like" evidence="1">
    <location>
        <begin position="62"/>
        <end position="278"/>
    </location>
</feature>
<gene>
    <name evidence="2" type="ORF">OKA05_24315</name>
</gene>
<dbReference type="PANTHER" id="PTHR40469">
    <property type="entry name" value="SECRETED GLYCOSYL HYDROLASE"/>
    <property type="match status" value="1"/>
</dbReference>
<dbReference type="Gene3D" id="3.40.50.880">
    <property type="match status" value="1"/>
</dbReference>
<keyword evidence="3" id="KW-1185">Reference proteome</keyword>
<dbReference type="InterPro" id="IPR029010">
    <property type="entry name" value="ThuA-like"/>
</dbReference>
<sequence length="325" mass="35719">MLGTRRRARFQIQSHWQALSWIATLPLRKFIDLTVKKQLIALILVLASVLLPTPVRAHGIDVLVFSKTTGFRHTSIPAGVTALTELGAAHHFGVTFTENSAEFISQLPNHQVVVFLNTTGDVLDASQEAAFKTWYQNGRGFVGIHAACDAETGWPWFMDMIGAKFSGHPAIQTAEVKFLDRVHPITNVIDPATGQRIERWSRSDEWYNFTASPRGKAHVLAVLSESTYTGGAHGDDHPIAWCRDFDGGRSAYLGMGHTDETYSNAIFGGLLTNAIEWAGGEIPADSDARFTRTTKRSCSIAMFLPPCRWTSTRMAISTSSNAGAR</sequence>
<dbReference type="EMBL" id="JAPDDT010000016">
    <property type="protein sequence ID" value="MCW1925705.1"/>
    <property type="molecule type" value="Genomic_DNA"/>
</dbReference>
<proteinExistence type="predicted"/>
<comment type="caution">
    <text evidence="2">The sequence shown here is derived from an EMBL/GenBank/DDBJ whole genome shotgun (WGS) entry which is preliminary data.</text>
</comment>
<dbReference type="Pfam" id="PF06283">
    <property type="entry name" value="ThuA"/>
    <property type="match status" value="1"/>
</dbReference>
<dbReference type="InterPro" id="IPR029062">
    <property type="entry name" value="Class_I_gatase-like"/>
</dbReference>
<protein>
    <submittedName>
        <fullName evidence="2">ThuA domain-containing protein</fullName>
    </submittedName>
</protein>
<accession>A0ABT3GQA7</accession>
<evidence type="ECO:0000313" key="3">
    <source>
        <dbReference type="Proteomes" id="UP001320876"/>
    </source>
</evidence>
<organism evidence="2 3">
    <name type="scientific">Luteolibacter arcticus</name>
    <dbReference type="NCBI Taxonomy" id="1581411"/>
    <lineage>
        <taxon>Bacteria</taxon>
        <taxon>Pseudomonadati</taxon>
        <taxon>Verrucomicrobiota</taxon>
        <taxon>Verrucomicrobiia</taxon>
        <taxon>Verrucomicrobiales</taxon>
        <taxon>Verrucomicrobiaceae</taxon>
        <taxon>Luteolibacter</taxon>
    </lineage>
</organism>